<keyword evidence="4 6" id="KW-0472">Membrane</keyword>
<proteinExistence type="predicted"/>
<reference evidence="8 9" key="1">
    <citation type="submission" date="2019-12" db="EMBL/GenBank/DDBJ databases">
        <title>The whole genome sequencing of a strain isolated from a Mars analog, Dalangtan Playa.</title>
        <authorList>
            <person name="Huang T."/>
        </authorList>
    </citation>
    <scope>NUCLEOTIDE SEQUENCE [LARGE SCALE GENOMIC DNA]</scope>
    <source>
        <strain evidence="8 9">DP4-553-S</strain>
    </source>
</reference>
<feature type="transmembrane region" description="Helical" evidence="6">
    <location>
        <begin position="37"/>
        <end position="62"/>
    </location>
</feature>
<sequence length="108" mass="11915">MKGQSYIILALIFALIVAIFAVINVEPVEVDYLFGTGNAPLILVILISVLMGGLITAAVGWVKVLRLQREVRSLKKENEQLNEPVVEIDSTEGSQEQEEKEGLPDHNE</sequence>
<dbReference type="PANTHER" id="PTHR41335:SF1">
    <property type="entry name" value="MEMBRANE PROTEIN"/>
    <property type="match status" value="1"/>
</dbReference>
<evidence type="ECO:0000313" key="8">
    <source>
        <dbReference type="EMBL" id="QTM99929.1"/>
    </source>
</evidence>
<keyword evidence="2 6" id="KW-0812">Transmembrane</keyword>
<protein>
    <submittedName>
        <fullName evidence="8">DUF1049 domain-containing protein</fullName>
    </submittedName>
</protein>
<keyword evidence="1" id="KW-1003">Cell membrane</keyword>
<keyword evidence="9" id="KW-1185">Reference proteome</keyword>
<evidence type="ECO:0000256" key="1">
    <source>
        <dbReference type="ARBA" id="ARBA00022475"/>
    </source>
</evidence>
<dbReference type="InterPro" id="IPR010445">
    <property type="entry name" value="LapA_dom"/>
</dbReference>
<dbReference type="EMBL" id="CP046956">
    <property type="protein sequence ID" value="QTM99929.1"/>
    <property type="molecule type" value="Genomic_DNA"/>
</dbReference>
<evidence type="ECO:0000256" key="4">
    <source>
        <dbReference type="ARBA" id="ARBA00023136"/>
    </source>
</evidence>
<keyword evidence="3 6" id="KW-1133">Transmembrane helix</keyword>
<evidence type="ECO:0000256" key="2">
    <source>
        <dbReference type="ARBA" id="ARBA00022692"/>
    </source>
</evidence>
<name>A0ABX7VSS7_9BACI</name>
<feature type="region of interest" description="Disordered" evidence="5">
    <location>
        <begin position="78"/>
        <end position="108"/>
    </location>
</feature>
<evidence type="ECO:0000256" key="5">
    <source>
        <dbReference type="SAM" id="MobiDB-lite"/>
    </source>
</evidence>
<organism evidence="8 9">
    <name type="scientific">Sediminibacillus dalangtanensis</name>
    <dbReference type="NCBI Taxonomy" id="2729421"/>
    <lineage>
        <taxon>Bacteria</taxon>
        <taxon>Bacillati</taxon>
        <taxon>Bacillota</taxon>
        <taxon>Bacilli</taxon>
        <taxon>Bacillales</taxon>
        <taxon>Bacillaceae</taxon>
        <taxon>Sediminibacillus</taxon>
    </lineage>
</organism>
<dbReference type="PANTHER" id="PTHR41335">
    <property type="entry name" value="MEMBRANE PROTEIN-RELATED"/>
    <property type="match status" value="1"/>
</dbReference>
<dbReference type="RefSeq" id="WP_209365088.1">
    <property type="nucleotide sequence ID" value="NZ_CP046956.1"/>
</dbReference>
<accession>A0ABX7VSS7</accession>
<evidence type="ECO:0000259" key="7">
    <source>
        <dbReference type="Pfam" id="PF06305"/>
    </source>
</evidence>
<evidence type="ECO:0000256" key="6">
    <source>
        <dbReference type="SAM" id="Phobius"/>
    </source>
</evidence>
<feature type="domain" description="Lipopolysaccharide assembly protein A" evidence="7">
    <location>
        <begin position="24"/>
        <end position="83"/>
    </location>
</feature>
<dbReference type="Pfam" id="PF06305">
    <property type="entry name" value="LapA_dom"/>
    <property type="match status" value="1"/>
</dbReference>
<gene>
    <name evidence="8" type="ORF">ERJ70_11885</name>
</gene>
<feature type="transmembrane region" description="Helical" evidence="6">
    <location>
        <begin position="7"/>
        <end position="25"/>
    </location>
</feature>
<dbReference type="Proteomes" id="UP000665043">
    <property type="component" value="Chromosome"/>
</dbReference>
<evidence type="ECO:0000313" key="9">
    <source>
        <dbReference type="Proteomes" id="UP000665043"/>
    </source>
</evidence>
<evidence type="ECO:0000256" key="3">
    <source>
        <dbReference type="ARBA" id="ARBA00022989"/>
    </source>
</evidence>